<dbReference type="Proteomes" id="UP000825799">
    <property type="component" value="Chromosome"/>
</dbReference>
<evidence type="ECO:0008006" key="3">
    <source>
        <dbReference type="Google" id="ProtNLM"/>
    </source>
</evidence>
<reference evidence="1 2" key="1">
    <citation type="submission" date="2021-08" db="EMBL/GenBank/DDBJ databases">
        <title>Devosia salina sp. nov., isolated from the South China Sea sediment.</title>
        <authorList>
            <person name="Zhou Z."/>
        </authorList>
    </citation>
    <scope>NUCLEOTIDE SEQUENCE [LARGE SCALE GENOMIC DNA]</scope>
    <source>
        <strain evidence="1 2">SCS-3</strain>
    </source>
</reference>
<dbReference type="RefSeq" id="WP_220305047.1">
    <property type="nucleotide sequence ID" value="NZ_CP080590.1"/>
</dbReference>
<name>A0ABX8WEH5_9HYPH</name>
<gene>
    <name evidence="1" type="ORF">K1X15_18530</name>
</gene>
<protein>
    <recommendedName>
        <fullName evidence="3">DUF982 domain-containing protein</fullName>
    </recommendedName>
</protein>
<accession>A0ABX8WEH5</accession>
<evidence type="ECO:0000313" key="1">
    <source>
        <dbReference type="EMBL" id="QYO76560.1"/>
    </source>
</evidence>
<sequence length="87" mass="9542">MQNTDQIRIAAHAWDYAINLCIRSLPPGPECEALIACDQRPTTANVRAALAIGRGRPWLALIEAALIEIALAAIEDVLYEADRDDRS</sequence>
<dbReference type="EMBL" id="CP080590">
    <property type="protein sequence ID" value="QYO76560.1"/>
    <property type="molecule type" value="Genomic_DNA"/>
</dbReference>
<evidence type="ECO:0000313" key="2">
    <source>
        <dbReference type="Proteomes" id="UP000825799"/>
    </source>
</evidence>
<keyword evidence="2" id="KW-1185">Reference proteome</keyword>
<proteinExistence type="predicted"/>
<organism evidence="1 2">
    <name type="scientific">Devosia salina</name>
    <dbReference type="NCBI Taxonomy" id="2860336"/>
    <lineage>
        <taxon>Bacteria</taxon>
        <taxon>Pseudomonadati</taxon>
        <taxon>Pseudomonadota</taxon>
        <taxon>Alphaproteobacteria</taxon>
        <taxon>Hyphomicrobiales</taxon>
        <taxon>Devosiaceae</taxon>
        <taxon>Devosia</taxon>
    </lineage>
</organism>